<reference evidence="11" key="1">
    <citation type="submission" date="2023-07" db="EMBL/GenBank/DDBJ databases">
        <authorList>
            <person name="Peng Z."/>
        </authorList>
    </citation>
    <scope>NUCLEOTIDE SEQUENCE</scope>
    <source>
        <strain evidence="11">KP219</strain>
    </source>
</reference>
<dbReference type="GO" id="GO:0005524">
    <property type="term" value="F:ATP binding"/>
    <property type="evidence" value="ECO:0007669"/>
    <property type="project" value="UniProtKB-KW"/>
</dbReference>
<evidence type="ECO:0000256" key="9">
    <source>
        <dbReference type="ARBA" id="ARBA00023125"/>
    </source>
</evidence>
<dbReference type="PANTHER" id="PTHR43152:SF3">
    <property type="entry name" value="UVRABC SYSTEM PROTEIN A"/>
    <property type="match status" value="1"/>
</dbReference>
<dbReference type="Gene3D" id="1.20.1580.10">
    <property type="entry name" value="ABC transporter ATPase like domain"/>
    <property type="match status" value="1"/>
</dbReference>
<evidence type="ECO:0000256" key="6">
    <source>
        <dbReference type="ARBA" id="ARBA00022769"/>
    </source>
</evidence>
<keyword evidence="10" id="KW-0234">DNA repair</keyword>
<evidence type="ECO:0000256" key="8">
    <source>
        <dbReference type="ARBA" id="ARBA00022881"/>
    </source>
</evidence>
<dbReference type="AlphaFoldDB" id="A0AAW8AQ79"/>
<dbReference type="GO" id="GO:0006281">
    <property type="term" value="P:DNA repair"/>
    <property type="evidence" value="ECO:0007669"/>
    <property type="project" value="UniProtKB-KW"/>
</dbReference>
<evidence type="ECO:0000313" key="11">
    <source>
        <dbReference type="EMBL" id="MDP0971320.1"/>
    </source>
</evidence>
<evidence type="ECO:0000256" key="3">
    <source>
        <dbReference type="ARBA" id="ARBA00022737"/>
    </source>
</evidence>
<dbReference type="GO" id="GO:0003677">
    <property type="term" value="F:DNA binding"/>
    <property type="evidence" value="ECO:0007669"/>
    <property type="project" value="UniProtKB-KW"/>
</dbReference>
<evidence type="ECO:0000256" key="7">
    <source>
        <dbReference type="ARBA" id="ARBA00022840"/>
    </source>
</evidence>
<comment type="subcellular location">
    <subcellularLocation>
        <location evidence="1">Cytoplasm</location>
    </subcellularLocation>
</comment>
<evidence type="ECO:0000256" key="10">
    <source>
        <dbReference type="ARBA" id="ARBA00023204"/>
    </source>
</evidence>
<dbReference type="RefSeq" id="WP_305202447.1">
    <property type="nucleotide sequence ID" value="NZ_JAUUIA010000597.1"/>
</dbReference>
<dbReference type="PANTHER" id="PTHR43152">
    <property type="entry name" value="UVRABC SYSTEM PROTEIN A"/>
    <property type="match status" value="1"/>
</dbReference>
<keyword evidence="7" id="KW-0067">ATP-binding</keyword>
<comment type="caution">
    <text evidence="11">The sequence shown here is derived from an EMBL/GenBank/DDBJ whole genome shotgun (WGS) entry which is preliminary data.</text>
</comment>
<keyword evidence="5" id="KW-0227">DNA damage</keyword>
<name>A0AAW8AQ79_KLEPN</name>
<proteinExistence type="predicted"/>
<protein>
    <recommendedName>
        <fullName evidence="13">Excinuclease ABC subunit A</fullName>
    </recommendedName>
</protein>
<evidence type="ECO:0000256" key="2">
    <source>
        <dbReference type="ARBA" id="ARBA00022490"/>
    </source>
</evidence>
<feature type="non-terminal residue" evidence="11">
    <location>
        <position position="75"/>
    </location>
</feature>
<organism evidence="11 12">
    <name type="scientific">Klebsiella pneumoniae</name>
    <dbReference type="NCBI Taxonomy" id="573"/>
    <lineage>
        <taxon>Bacteria</taxon>
        <taxon>Pseudomonadati</taxon>
        <taxon>Pseudomonadota</taxon>
        <taxon>Gammaproteobacteria</taxon>
        <taxon>Enterobacterales</taxon>
        <taxon>Enterobacteriaceae</taxon>
        <taxon>Klebsiella/Raoultella group</taxon>
        <taxon>Klebsiella</taxon>
        <taxon>Klebsiella pneumoniae complex</taxon>
    </lineage>
</organism>
<sequence>MKTIEMSFLPDVKVPCDQCHGQRFNPETLGVSWRGKSIGDVLQMEVDEAVEFFASMPSIAHPLQLLKDVGLGYLT</sequence>
<dbReference type="Proteomes" id="UP001244490">
    <property type="component" value="Unassembled WGS sequence"/>
</dbReference>
<dbReference type="GO" id="GO:0005737">
    <property type="term" value="C:cytoplasm"/>
    <property type="evidence" value="ECO:0007669"/>
    <property type="project" value="UniProtKB-SubCell"/>
</dbReference>
<keyword evidence="8" id="KW-0267">Excision nuclease</keyword>
<keyword evidence="6" id="KW-0228">DNA excision</keyword>
<dbReference type="GO" id="GO:0004518">
    <property type="term" value="F:nuclease activity"/>
    <property type="evidence" value="ECO:0007669"/>
    <property type="project" value="UniProtKB-KW"/>
</dbReference>
<keyword evidence="2" id="KW-0963">Cytoplasm</keyword>
<dbReference type="EMBL" id="JAUUIA010000597">
    <property type="protein sequence ID" value="MDP0971320.1"/>
    <property type="molecule type" value="Genomic_DNA"/>
</dbReference>
<keyword evidence="9" id="KW-0238">DNA-binding</keyword>
<evidence type="ECO:0008006" key="13">
    <source>
        <dbReference type="Google" id="ProtNLM"/>
    </source>
</evidence>
<keyword evidence="4" id="KW-0547">Nucleotide-binding</keyword>
<accession>A0AAW8AQ79</accession>
<keyword evidence="3" id="KW-0677">Repeat</keyword>
<gene>
    <name evidence="11" type="ORF">Q6294_30735</name>
</gene>
<evidence type="ECO:0000256" key="5">
    <source>
        <dbReference type="ARBA" id="ARBA00022763"/>
    </source>
</evidence>
<evidence type="ECO:0000256" key="4">
    <source>
        <dbReference type="ARBA" id="ARBA00022741"/>
    </source>
</evidence>
<evidence type="ECO:0000256" key="1">
    <source>
        <dbReference type="ARBA" id="ARBA00004496"/>
    </source>
</evidence>
<evidence type="ECO:0000313" key="12">
    <source>
        <dbReference type="Proteomes" id="UP001244490"/>
    </source>
</evidence>